<reference evidence="1 2" key="1">
    <citation type="submission" date="2019-06" db="EMBL/GenBank/DDBJ databases">
        <title>Sequencing the genomes of 1000 actinobacteria strains.</title>
        <authorList>
            <person name="Klenk H.-P."/>
        </authorList>
    </citation>
    <scope>NUCLEOTIDE SEQUENCE [LARGE SCALE GENOMIC DNA]</scope>
    <source>
        <strain evidence="1 2">DSM 19828</strain>
    </source>
</reference>
<accession>A0A542EFW8</accession>
<evidence type="ECO:0000313" key="1">
    <source>
        <dbReference type="EMBL" id="TQJ14218.1"/>
    </source>
</evidence>
<comment type="caution">
    <text evidence="1">The sequence shown here is derived from an EMBL/GenBank/DDBJ whole genome shotgun (WGS) entry which is preliminary data.</text>
</comment>
<gene>
    <name evidence="1" type="ORF">FB459_1665</name>
</gene>
<dbReference type="OrthoDB" id="3214648at2"/>
<evidence type="ECO:0000313" key="2">
    <source>
        <dbReference type="Proteomes" id="UP000320806"/>
    </source>
</evidence>
<name>A0A542EFW8_9MICO</name>
<dbReference type="RefSeq" id="WP_129624037.1">
    <property type="nucleotide sequence ID" value="NZ_BAABCI010000034.1"/>
</dbReference>
<dbReference type="Proteomes" id="UP000320806">
    <property type="component" value="Unassembled WGS sequence"/>
</dbReference>
<organism evidence="1 2">
    <name type="scientific">Yimella lutea</name>
    <dbReference type="NCBI Taxonomy" id="587872"/>
    <lineage>
        <taxon>Bacteria</taxon>
        <taxon>Bacillati</taxon>
        <taxon>Actinomycetota</taxon>
        <taxon>Actinomycetes</taxon>
        <taxon>Micrococcales</taxon>
        <taxon>Dermacoccaceae</taxon>
        <taxon>Yimella</taxon>
    </lineage>
</organism>
<dbReference type="AlphaFoldDB" id="A0A542EFW8"/>
<keyword evidence="2" id="KW-1185">Reference proteome</keyword>
<dbReference type="EMBL" id="VFMO01000001">
    <property type="protein sequence ID" value="TQJ14218.1"/>
    <property type="molecule type" value="Genomic_DNA"/>
</dbReference>
<protein>
    <submittedName>
        <fullName evidence="1">Uncharacterized protein</fullName>
    </submittedName>
</protein>
<sequence length="62" mass="6898">MNEWTWTYTGGEQDASAAFPTQAEAEAWLSESWQELADQGVTAVTLRQGEFDVYGPMPLSQN</sequence>
<proteinExistence type="predicted"/>